<dbReference type="PANTHER" id="PTHR34156">
    <property type="entry name" value="OUTER MEMBRANE PROTEIN-RELATED-RELATED"/>
    <property type="match status" value="1"/>
</dbReference>
<evidence type="ECO:0000256" key="2">
    <source>
        <dbReference type="SAM" id="SignalP"/>
    </source>
</evidence>
<evidence type="ECO:0000313" key="5">
    <source>
        <dbReference type="Proteomes" id="UP000000260"/>
    </source>
</evidence>
<dbReference type="KEGG" id="esa:ESA_03625"/>
<reference evidence="4 5" key="1">
    <citation type="journal article" date="2010" name="PLoS ONE">
        <title>Genome sequence of Cronobacter sakazakii BAA-894 and comparative genomic hybridization analysis with other Cronobacter species.</title>
        <authorList>
            <person name="Kucerova E."/>
            <person name="Clifton S.W."/>
            <person name="Xia X.Q."/>
            <person name="Long F."/>
            <person name="Porwollik S."/>
            <person name="Fulton L."/>
            <person name="Fronick C."/>
            <person name="Minx P."/>
            <person name="Kyung K."/>
            <person name="Warren W."/>
            <person name="Fulton R."/>
            <person name="Feng D."/>
            <person name="Wollam A."/>
            <person name="Shah N."/>
            <person name="Bhonagiri V."/>
            <person name="Nash W.E."/>
            <person name="Hallsworth-Pepin K."/>
            <person name="Wilson R.K."/>
            <person name="McClelland M."/>
            <person name="Forsythe S.J."/>
        </authorList>
    </citation>
    <scope>NUCLEOTIDE SEQUENCE [LARGE SCALE GENOMIC DNA]</scope>
    <source>
        <strain evidence="4 5">ATCC BAA-894</strain>
    </source>
</reference>
<evidence type="ECO:0000259" key="3">
    <source>
        <dbReference type="Pfam" id="PF07338"/>
    </source>
</evidence>
<dbReference type="EMBL" id="CP000783">
    <property type="protein sequence ID" value="ABU78835.1"/>
    <property type="molecule type" value="Genomic_DNA"/>
</dbReference>
<dbReference type="InterPro" id="IPR051096">
    <property type="entry name" value="BhsA/McbA_stress_biofilm_assoc"/>
</dbReference>
<feature type="chain" id="PRO_5002713507" description="YdgH/BhsA/McbA-like domain-containing protein" evidence="2">
    <location>
        <begin position="24"/>
        <end position="89"/>
    </location>
</feature>
<dbReference type="Pfam" id="PF07338">
    <property type="entry name" value="YdgH_BhsA-like"/>
    <property type="match status" value="1"/>
</dbReference>
<dbReference type="InterPro" id="IPR025543">
    <property type="entry name" value="Dodecin-like"/>
</dbReference>
<dbReference type="NCBIfam" id="NF033776">
    <property type="entry name" value="stress_YhcN"/>
    <property type="match status" value="1"/>
</dbReference>
<proteinExistence type="predicted"/>
<organism evidence="4 5">
    <name type="scientific">Cronobacter sakazakii (strain ATCC BAA-894)</name>
    <name type="common">Enterobacter sakazakii</name>
    <dbReference type="NCBI Taxonomy" id="290339"/>
    <lineage>
        <taxon>Bacteria</taxon>
        <taxon>Pseudomonadati</taxon>
        <taxon>Pseudomonadota</taxon>
        <taxon>Gammaproteobacteria</taxon>
        <taxon>Enterobacterales</taxon>
        <taxon>Enterobacteriaceae</taxon>
        <taxon>Cronobacter</taxon>
    </lineage>
</organism>
<dbReference type="InterPro" id="IPR010854">
    <property type="entry name" value="YdgH/BhsA/McbA-like_dom"/>
</dbReference>
<protein>
    <recommendedName>
        <fullName evidence="3">YdgH/BhsA/McbA-like domain-containing protein</fullName>
    </recommendedName>
</protein>
<dbReference type="SUPFAM" id="SSF159871">
    <property type="entry name" value="YdgH-like"/>
    <property type="match status" value="1"/>
</dbReference>
<dbReference type="InterPro" id="IPR036275">
    <property type="entry name" value="YdgH-like_sf"/>
</dbReference>
<dbReference type="HOGENOM" id="CLU_158602_1_2_6"/>
<evidence type="ECO:0000256" key="1">
    <source>
        <dbReference type="ARBA" id="ARBA00022729"/>
    </source>
</evidence>
<name>A7MNR6_CROS8</name>
<dbReference type="Gene3D" id="3.30.1660.10">
    <property type="entry name" value="Flavin-binding protein dodecin"/>
    <property type="match status" value="1"/>
</dbReference>
<dbReference type="PANTHER" id="PTHR34156:SF5">
    <property type="entry name" value="OUTER MEMBRANE PROTEIN"/>
    <property type="match status" value="1"/>
</dbReference>
<dbReference type="AlphaFoldDB" id="A7MNR6"/>
<keyword evidence="5" id="KW-1185">Reference proteome</keyword>
<sequence>MMKTTFTIAALGLASVLSFGASAAVQQVNAQQAQNLQPMGSVSVTQLSGSPMDVRQQLAAKAEKEGASSYRITELTQGDHWHATAELYK</sequence>
<evidence type="ECO:0000313" key="4">
    <source>
        <dbReference type="EMBL" id="ABU78835.1"/>
    </source>
</evidence>
<feature type="domain" description="YdgH/BhsA/McbA-like" evidence="3">
    <location>
        <begin position="36"/>
        <end position="89"/>
    </location>
</feature>
<accession>A7MNR6</accession>
<dbReference type="InterPro" id="IPR047775">
    <property type="entry name" value="Stress_YhcN-like"/>
</dbReference>
<gene>
    <name evidence="4" type="ordered locus">ESA_03625</name>
</gene>
<feature type="signal peptide" evidence="2">
    <location>
        <begin position="1"/>
        <end position="23"/>
    </location>
</feature>
<keyword evidence="1 2" id="KW-0732">Signal</keyword>
<dbReference type="Proteomes" id="UP000000260">
    <property type="component" value="Chromosome"/>
</dbReference>